<keyword evidence="8" id="KW-1185">Reference proteome</keyword>
<evidence type="ECO:0000256" key="1">
    <source>
        <dbReference type="ARBA" id="ARBA00023186"/>
    </source>
</evidence>
<proteinExistence type="predicted"/>
<evidence type="ECO:0000313" key="7">
    <source>
        <dbReference type="EMBL" id="GAN06284.1"/>
    </source>
</evidence>
<gene>
    <name evidence="7" type="ORF">MAM1_0118d05764</name>
</gene>
<evidence type="ECO:0000313" key="8">
    <source>
        <dbReference type="Proteomes" id="UP000053815"/>
    </source>
</evidence>
<name>A0A0C9MGB4_9FUNG</name>
<dbReference type="Gene3D" id="6.10.140.1710">
    <property type="match status" value="1"/>
</dbReference>
<evidence type="ECO:0000256" key="2">
    <source>
        <dbReference type="ARBA" id="ARBA00068021"/>
    </source>
</evidence>
<dbReference type="SMART" id="SM00228">
    <property type="entry name" value="PDZ"/>
    <property type="match status" value="1"/>
</dbReference>
<evidence type="ECO:0000259" key="6">
    <source>
        <dbReference type="SMART" id="SM00228"/>
    </source>
</evidence>
<accession>A0A0C9MGB4</accession>
<feature type="signal peptide" evidence="5">
    <location>
        <begin position="1"/>
        <end position="22"/>
    </location>
</feature>
<evidence type="ECO:0000256" key="3">
    <source>
        <dbReference type="SAM" id="Coils"/>
    </source>
</evidence>
<dbReference type="InterPro" id="IPR037187">
    <property type="entry name" value="DnaK_N"/>
</dbReference>
<dbReference type="Pfam" id="PF13180">
    <property type="entry name" value="PDZ_2"/>
    <property type="match status" value="1"/>
</dbReference>
<dbReference type="InterPro" id="IPR036034">
    <property type="entry name" value="PDZ_sf"/>
</dbReference>
<feature type="coiled-coil region" evidence="3">
    <location>
        <begin position="58"/>
        <end position="85"/>
    </location>
</feature>
<feature type="region of interest" description="Disordered" evidence="4">
    <location>
        <begin position="145"/>
        <end position="171"/>
    </location>
</feature>
<dbReference type="GO" id="GO:0000502">
    <property type="term" value="C:proteasome complex"/>
    <property type="evidence" value="ECO:0007669"/>
    <property type="project" value="UniProtKB-KW"/>
</dbReference>
<dbReference type="GO" id="GO:0005737">
    <property type="term" value="C:cytoplasm"/>
    <property type="evidence" value="ECO:0007669"/>
    <property type="project" value="TreeGrafter"/>
</dbReference>
<keyword evidence="7" id="KW-0647">Proteasome</keyword>
<dbReference type="STRING" id="91626.A0A0C9MGB4"/>
<dbReference type="SUPFAM" id="SSF50156">
    <property type="entry name" value="PDZ domain-like"/>
    <property type="match status" value="1"/>
</dbReference>
<dbReference type="EMBL" id="DF836407">
    <property type="protein sequence ID" value="GAN06284.1"/>
    <property type="molecule type" value="Genomic_DNA"/>
</dbReference>
<dbReference type="InterPro" id="IPR040815">
    <property type="entry name" value="Nas2_N"/>
</dbReference>
<dbReference type="Pfam" id="PF18265">
    <property type="entry name" value="Nas2_N"/>
    <property type="match status" value="1"/>
</dbReference>
<dbReference type="InterPro" id="IPR001478">
    <property type="entry name" value="PDZ"/>
</dbReference>
<dbReference type="Proteomes" id="UP000053815">
    <property type="component" value="Unassembled WGS sequence"/>
</dbReference>
<reference evidence="7" key="1">
    <citation type="submission" date="2014-09" db="EMBL/GenBank/DDBJ databases">
        <title>Draft genome sequence of an oleaginous Mucoromycotina fungus Mucor ambiguus NBRC6742.</title>
        <authorList>
            <person name="Takeda I."/>
            <person name="Yamane N."/>
            <person name="Morita T."/>
            <person name="Tamano K."/>
            <person name="Machida M."/>
            <person name="Baker S."/>
            <person name="Koike H."/>
        </authorList>
    </citation>
    <scope>NUCLEOTIDE SEQUENCE</scope>
    <source>
        <strain evidence="7">NBRC 6742</strain>
    </source>
</reference>
<dbReference type="SUPFAM" id="SSF109635">
    <property type="entry name" value="DnaK suppressor protein DksA, alpha-hairpin domain"/>
    <property type="match status" value="1"/>
</dbReference>
<dbReference type="InterPro" id="IPR035269">
    <property type="entry name" value="PSMD9"/>
</dbReference>
<organism evidence="7">
    <name type="scientific">Mucor ambiguus</name>
    <dbReference type="NCBI Taxonomy" id="91626"/>
    <lineage>
        <taxon>Eukaryota</taxon>
        <taxon>Fungi</taxon>
        <taxon>Fungi incertae sedis</taxon>
        <taxon>Mucoromycota</taxon>
        <taxon>Mucoromycotina</taxon>
        <taxon>Mucoromycetes</taxon>
        <taxon>Mucorales</taxon>
        <taxon>Mucorineae</taxon>
        <taxon>Mucoraceae</taxon>
        <taxon>Mucor</taxon>
    </lineage>
</organism>
<feature type="compositionally biased region" description="Low complexity" evidence="4">
    <location>
        <begin position="154"/>
        <end position="171"/>
    </location>
</feature>
<keyword evidence="1" id="KW-0143">Chaperone</keyword>
<dbReference type="Gene3D" id="2.30.42.10">
    <property type="match status" value="1"/>
</dbReference>
<sequence>MKRNAAATALWLVLVVANLSRSFHRQHVMSLSLLSYTEKTNMGLMPPASNSPTLQGDYDTLMKDAQELIARKDKLEQELRELEDVLISAGVGMDTPLVDNAGFPRSEIDVHTVRTSRSMIHRLRNDHRDIMSEIEATLHRIHQLKKASDEADTSMSALESASSNSSNNANTSYSIGNISEATRGDERPIPFAVVNAVAPDSPAYNSGLRRNDQIVQFGGIHAGNHNRLQALNTMISHSENQTLTLSVLRDGISLQMLIRPRSGWGGRGTLGCHLLPL</sequence>
<dbReference type="AlphaFoldDB" id="A0A0C9MGB4"/>
<keyword evidence="3" id="KW-0175">Coiled coil</keyword>
<keyword evidence="5" id="KW-0732">Signal</keyword>
<protein>
    <recommendedName>
        <fullName evidence="2">Probable 26S proteasome regulatory subunit p27</fullName>
    </recommendedName>
</protein>
<dbReference type="FunFam" id="2.30.42.10:FF:000107">
    <property type="entry name" value="26S proteasome non-ATPase regulatory subunit 9"/>
    <property type="match status" value="1"/>
</dbReference>
<dbReference type="OrthoDB" id="72325at2759"/>
<feature type="domain" description="PDZ" evidence="6">
    <location>
        <begin position="172"/>
        <end position="251"/>
    </location>
</feature>
<evidence type="ECO:0000256" key="5">
    <source>
        <dbReference type="SAM" id="SignalP"/>
    </source>
</evidence>
<dbReference type="GO" id="GO:0005634">
    <property type="term" value="C:nucleus"/>
    <property type="evidence" value="ECO:0007669"/>
    <property type="project" value="TreeGrafter"/>
</dbReference>
<dbReference type="PANTHER" id="PTHR12651">
    <property type="entry name" value="26S PROTEASOME NON-ATPASE REGULATORY SUBUNIT 9"/>
    <property type="match status" value="1"/>
</dbReference>
<feature type="chain" id="PRO_5002215322" description="Probable 26S proteasome regulatory subunit p27" evidence="5">
    <location>
        <begin position="23"/>
        <end position="277"/>
    </location>
</feature>
<evidence type="ECO:0000256" key="4">
    <source>
        <dbReference type="SAM" id="MobiDB-lite"/>
    </source>
</evidence>
<dbReference type="PANTHER" id="PTHR12651:SF1">
    <property type="entry name" value="26S PROTEASOME NON-ATPASE REGULATORY SUBUNIT 9"/>
    <property type="match status" value="1"/>
</dbReference>
<dbReference type="GO" id="GO:0070682">
    <property type="term" value="P:proteasome regulatory particle assembly"/>
    <property type="evidence" value="ECO:0007669"/>
    <property type="project" value="InterPro"/>
</dbReference>